<feature type="transmembrane region" description="Helical" evidence="3">
    <location>
        <begin position="54"/>
        <end position="74"/>
    </location>
</feature>
<comment type="catalytic activity">
    <reaction evidence="2">
        <text>2 GTP = 3',3'-c-di-GMP + 2 diphosphate</text>
        <dbReference type="Rhea" id="RHEA:24898"/>
        <dbReference type="ChEBI" id="CHEBI:33019"/>
        <dbReference type="ChEBI" id="CHEBI:37565"/>
        <dbReference type="ChEBI" id="CHEBI:58805"/>
        <dbReference type="EC" id="2.7.7.65"/>
    </reaction>
</comment>
<feature type="transmembrane region" description="Helical" evidence="3">
    <location>
        <begin position="32"/>
        <end position="48"/>
    </location>
</feature>
<sequence length="360" mass="39915">MTGTKAALAEDLAPDSLARDLRFVRRIHRMRTLGLGLGVLPIASVLYQQQAPPFVWAALFLNGYVWPHVAYLLARRSRQPARTEFRNLIVDSALGGMWIAVMQFNLLPSALLAVMLSVDKIGVAGWRFLARTAAAQVLACAAVSAALGFPVQLQSTMFNIFASLPFLFAYPTALSTAAYQLGRKVLRQNQQLEHLNRIDDITGLYNRRHWEEAAARELARYMRTRRPAVVMMIDLDGFKQVNDRHGHVVGDAVLRSVAEALKGAVREIDTPARYGGDEFCVLLAETSAHGARELAERLRALVERMEFPQAPGLHCTISIGIAEANRLLVSVEDWVDLADTAMYRAKNSGRNRAEVIRGLV</sequence>
<dbReference type="EC" id="2.7.7.65" evidence="1"/>
<gene>
    <name evidence="5" type="ORF">M2650_02085</name>
</gene>
<dbReference type="SMART" id="SM00267">
    <property type="entry name" value="GGDEF"/>
    <property type="match status" value="1"/>
</dbReference>
<accession>A0ABT0MEZ7</accession>
<proteinExistence type="predicted"/>
<dbReference type="PROSITE" id="PS50887">
    <property type="entry name" value="GGDEF"/>
    <property type="match status" value="1"/>
</dbReference>
<comment type="caution">
    <text evidence="5">The sequence shown here is derived from an EMBL/GenBank/DDBJ whole genome shotgun (WGS) entry which is preliminary data.</text>
</comment>
<dbReference type="NCBIfam" id="TIGR00254">
    <property type="entry name" value="GGDEF"/>
    <property type="match status" value="1"/>
</dbReference>
<feature type="transmembrane region" description="Helical" evidence="3">
    <location>
        <begin position="95"/>
        <end position="116"/>
    </location>
</feature>
<feature type="transmembrane region" description="Helical" evidence="3">
    <location>
        <begin position="161"/>
        <end position="181"/>
    </location>
</feature>
<keyword evidence="6" id="KW-1185">Reference proteome</keyword>
<keyword evidence="3" id="KW-0812">Transmembrane</keyword>
<dbReference type="GO" id="GO:0052621">
    <property type="term" value="F:diguanylate cyclase activity"/>
    <property type="evidence" value="ECO:0007669"/>
    <property type="project" value="UniProtKB-EC"/>
</dbReference>
<feature type="domain" description="GGDEF" evidence="4">
    <location>
        <begin position="226"/>
        <end position="358"/>
    </location>
</feature>
<evidence type="ECO:0000256" key="3">
    <source>
        <dbReference type="SAM" id="Phobius"/>
    </source>
</evidence>
<evidence type="ECO:0000259" key="4">
    <source>
        <dbReference type="PROSITE" id="PS50887"/>
    </source>
</evidence>
<dbReference type="Proteomes" id="UP001431217">
    <property type="component" value="Unassembled WGS sequence"/>
</dbReference>
<organism evidence="5 6">
    <name type="scientific">Luteimonas galliterrae</name>
    <dbReference type="NCBI Taxonomy" id="2940486"/>
    <lineage>
        <taxon>Bacteria</taxon>
        <taxon>Pseudomonadati</taxon>
        <taxon>Pseudomonadota</taxon>
        <taxon>Gammaproteobacteria</taxon>
        <taxon>Lysobacterales</taxon>
        <taxon>Lysobacteraceae</taxon>
        <taxon>Luteimonas</taxon>
    </lineage>
</organism>
<evidence type="ECO:0000313" key="5">
    <source>
        <dbReference type="EMBL" id="MCL1633438.1"/>
    </source>
</evidence>
<dbReference type="Pfam" id="PF05230">
    <property type="entry name" value="MASE2"/>
    <property type="match status" value="1"/>
</dbReference>
<dbReference type="EMBL" id="JAMBEP010000001">
    <property type="protein sequence ID" value="MCL1633438.1"/>
    <property type="molecule type" value="Genomic_DNA"/>
</dbReference>
<keyword evidence="5" id="KW-0548">Nucleotidyltransferase</keyword>
<dbReference type="RefSeq" id="WP_249470561.1">
    <property type="nucleotide sequence ID" value="NZ_JAMBEP010000001.1"/>
</dbReference>
<keyword evidence="3" id="KW-0472">Membrane</keyword>
<keyword evidence="3" id="KW-1133">Transmembrane helix</keyword>
<evidence type="ECO:0000313" key="6">
    <source>
        <dbReference type="Proteomes" id="UP001431217"/>
    </source>
</evidence>
<dbReference type="PANTHER" id="PTHR45138">
    <property type="entry name" value="REGULATORY COMPONENTS OF SENSORY TRANSDUCTION SYSTEM"/>
    <property type="match status" value="1"/>
</dbReference>
<dbReference type="CDD" id="cd01949">
    <property type="entry name" value="GGDEF"/>
    <property type="match status" value="1"/>
</dbReference>
<dbReference type="InterPro" id="IPR050469">
    <property type="entry name" value="Diguanylate_Cyclase"/>
</dbReference>
<dbReference type="Pfam" id="PF00990">
    <property type="entry name" value="GGDEF"/>
    <property type="match status" value="1"/>
</dbReference>
<name>A0ABT0MEZ7_9GAMM</name>
<protein>
    <recommendedName>
        <fullName evidence="1">diguanylate cyclase</fullName>
        <ecNumber evidence="1">2.7.7.65</ecNumber>
    </recommendedName>
</protein>
<dbReference type="SUPFAM" id="SSF55073">
    <property type="entry name" value="Nucleotide cyclase"/>
    <property type="match status" value="1"/>
</dbReference>
<keyword evidence="5" id="KW-0808">Transferase</keyword>
<dbReference type="InterPro" id="IPR007894">
    <property type="entry name" value="MASE2"/>
</dbReference>
<feature type="transmembrane region" description="Helical" evidence="3">
    <location>
        <begin position="128"/>
        <end position="149"/>
    </location>
</feature>
<dbReference type="InterPro" id="IPR043128">
    <property type="entry name" value="Rev_trsase/Diguanyl_cyclase"/>
</dbReference>
<dbReference type="Gene3D" id="3.30.70.270">
    <property type="match status" value="1"/>
</dbReference>
<evidence type="ECO:0000256" key="1">
    <source>
        <dbReference type="ARBA" id="ARBA00012528"/>
    </source>
</evidence>
<reference evidence="5 6" key="1">
    <citation type="submission" date="2022-05" db="EMBL/GenBank/DDBJ databases">
        <title>Luteimonas sp. SX5, whole genome shotgun sequencing project.</title>
        <authorList>
            <person name="Zhao G."/>
            <person name="Shen L."/>
        </authorList>
    </citation>
    <scope>NUCLEOTIDE SEQUENCE [LARGE SCALE GENOMIC DNA]</scope>
    <source>
        <strain evidence="5 6">SX5</strain>
    </source>
</reference>
<dbReference type="PANTHER" id="PTHR45138:SF9">
    <property type="entry name" value="DIGUANYLATE CYCLASE DGCM-RELATED"/>
    <property type="match status" value="1"/>
</dbReference>
<dbReference type="InterPro" id="IPR029787">
    <property type="entry name" value="Nucleotide_cyclase"/>
</dbReference>
<dbReference type="InterPro" id="IPR000160">
    <property type="entry name" value="GGDEF_dom"/>
</dbReference>
<evidence type="ECO:0000256" key="2">
    <source>
        <dbReference type="ARBA" id="ARBA00034247"/>
    </source>
</evidence>